<evidence type="ECO:0000313" key="3">
    <source>
        <dbReference type="Proteomes" id="UP001244011"/>
    </source>
</evidence>
<dbReference type="PANTHER" id="PTHR45763:SF46">
    <property type="entry name" value="AB HYDROLASE-1 DOMAIN-CONTAINING PROTEIN"/>
    <property type="match status" value="1"/>
</dbReference>
<keyword evidence="3" id="KW-1185">Reference proteome</keyword>
<sequence length="308" mass="33628">MTSVTSTRDFLVLLDGRHLCYEIYGDAYANATVFYHHGLPASRVEASAYDQVARQSNIRLVGVDRPGMGRSTFQPNRRLLDWPTDLLALADHLNVDRFAVLGLSGGGPYVLACLHQIPTSRCVGGAIVAGMYPVNLGLAGMMLQNRLAFSCAAWFPWVVEKASDFLMGGVARDTEHPERLEKTLSDSFKNKPGIDRTVWEHNERGIRTAITESKREALCDGSRGAAQETGIFGTDWGFKLNDLAVDSGGLVLWHGGLDVNIPVAMARKASELIDGAELRVSEDDGHISMVVSKSDEVMAALTRMLFTT</sequence>
<organism evidence="2 3">
    <name type="scientific">Phialemonium atrogriseum</name>
    <dbReference type="NCBI Taxonomy" id="1093897"/>
    <lineage>
        <taxon>Eukaryota</taxon>
        <taxon>Fungi</taxon>
        <taxon>Dikarya</taxon>
        <taxon>Ascomycota</taxon>
        <taxon>Pezizomycotina</taxon>
        <taxon>Sordariomycetes</taxon>
        <taxon>Sordariomycetidae</taxon>
        <taxon>Cephalothecales</taxon>
        <taxon>Cephalothecaceae</taxon>
        <taxon>Phialemonium</taxon>
    </lineage>
</organism>
<dbReference type="InterPro" id="IPR029058">
    <property type="entry name" value="AB_hydrolase_fold"/>
</dbReference>
<dbReference type="RefSeq" id="XP_060283482.1">
    <property type="nucleotide sequence ID" value="XM_060432939.1"/>
</dbReference>
<name>A0AAJ0C205_9PEZI</name>
<dbReference type="Pfam" id="PF12697">
    <property type="entry name" value="Abhydrolase_6"/>
    <property type="match status" value="1"/>
</dbReference>
<dbReference type="InterPro" id="IPR000073">
    <property type="entry name" value="AB_hydrolase_1"/>
</dbReference>
<dbReference type="GO" id="GO:0016787">
    <property type="term" value="F:hydrolase activity"/>
    <property type="evidence" value="ECO:0007669"/>
    <property type="project" value="UniProtKB-KW"/>
</dbReference>
<feature type="domain" description="AB hydrolase-1" evidence="1">
    <location>
        <begin position="36"/>
        <end position="299"/>
    </location>
</feature>
<dbReference type="Proteomes" id="UP001244011">
    <property type="component" value="Unassembled WGS sequence"/>
</dbReference>
<dbReference type="SUPFAM" id="SSF53474">
    <property type="entry name" value="alpha/beta-Hydrolases"/>
    <property type="match status" value="1"/>
</dbReference>
<dbReference type="AlphaFoldDB" id="A0AAJ0C205"/>
<keyword evidence="2" id="KW-0378">Hydrolase</keyword>
<dbReference type="PANTHER" id="PTHR45763">
    <property type="entry name" value="HYDROLASE, ALPHA/BETA FOLD FAMILY PROTEIN, EXPRESSED-RELATED"/>
    <property type="match status" value="1"/>
</dbReference>
<reference evidence="2" key="1">
    <citation type="submission" date="2023-06" db="EMBL/GenBank/DDBJ databases">
        <title>Genome-scale phylogeny and comparative genomics of the fungal order Sordariales.</title>
        <authorList>
            <consortium name="Lawrence Berkeley National Laboratory"/>
            <person name="Hensen N."/>
            <person name="Bonometti L."/>
            <person name="Westerberg I."/>
            <person name="Brannstrom I.O."/>
            <person name="Guillou S."/>
            <person name="Cros-Aarteil S."/>
            <person name="Calhoun S."/>
            <person name="Haridas S."/>
            <person name="Kuo A."/>
            <person name="Mondo S."/>
            <person name="Pangilinan J."/>
            <person name="Riley R."/>
            <person name="Labutti K."/>
            <person name="Andreopoulos B."/>
            <person name="Lipzen A."/>
            <person name="Chen C."/>
            <person name="Yanf M."/>
            <person name="Daum C."/>
            <person name="Ng V."/>
            <person name="Clum A."/>
            <person name="Steindorff A."/>
            <person name="Ohm R."/>
            <person name="Martin F."/>
            <person name="Silar P."/>
            <person name="Natvig D."/>
            <person name="Lalanne C."/>
            <person name="Gautier V."/>
            <person name="Ament-Velasquez S.L."/>
            <person name="Kruys A."/>
            <person name="Hutchinson M.I."/>
            <person name="Powell A.J."/>
            <person name="Barry K."/>
            <person name="Miller A.N."/>
            <person name="Grigoriev I.V."/>
            <person name="Debuchy R."/>
            <person name="Gladieux P."/>
            <person name="Thoren M.H."/>
            <person name="Johannesson H."/>
        </authorList>
    </citation>
    <scope>NUCLEOTIDE SEQUENCE</scope>
    <source>
        <strain evidence="2">8032-3</strain>
    </source>
</reference>
<dbReference type="Gene3D" id="3.40.50.1820">
    <property type="entry name" value="alpha/beta hydrolase"/>
    <property type="match status" value="1"/>
</dbReference>
<evidence type="ECO:0000313" key="2">
    <source>
        <dbReference type="EMBL" id="KAK1767269.1"/>
    </source>
</evidence>
<dbReference type="GeneID" id="85316126"/>
<proteinExistence type="predicted"/>
<gene>
    <name evidence="2" type="ORF">QBC33DRAFT_62656</name>
</gene>
<accession>A0AAJ0C205</accession>
<dbReference type="EMBL" id="MU839008">
    <property type="protein sequence ID" value="KAK1767269.1"/>
    <property type="molecule type" value="Genomic_DNA"/>
</dbReference>
<protein>
    <submittedName>
        <fullName evidence="2">Alpha/Beta hydrolase protein</fullName>
    </submittedName>
</protein>
<comment type="caution">
    <text evidence="2">The sequence shown here is derived from an EMBL/GenBank/DDBJ whole genome shotgun (WGS) entry which is preliminary data.</text>
</comment>
<evidence type="ECO:0000259" key="1">
    <source>
        <dbReference type="Pfam" id="PF12697"/>
    </source>
</evidence>